<dbReference type="InterPro" id="IPR028375">
    <property type="entry name" value="KA1/Ssp2_C"/>
</dbReference>
<feature type="region of interest" description="Disordered" evidence="9">
    <location>
        <begin position="13"/>
        <end position="62"/>
    </location>
</feature>
<dbReference type="GO" id="GO:0005524">
    <property type="term" value="F:ATP binding"/>
    <property type="evidence" value="ECO:0007669"/>
    <property type="project" value="UniProtKB-KW"/>
</dbReference>
<dbReference type="OrthoDB" id="193931at2759"/>
<keyword evidence="6" id="KW-0067">ATP-binding</keyword>
<evidence type="ECO:0000256" key="5">
    <source>
        <dbReference type="ARBA" id="ARBA00022777"/>
    </source>
</evidence>
<keyword evidence="12" id="KW-1185">Reference proteome</keyword>
<feature type="compositionally biased region" description="Low complexity" evidence="9">
    <location>
        <begin position="33"/>
        <end position="45"/>
    </location>
</feature>
<sequence>MASMLRPSLQLRVSNLESHAPSSTLKRPSFDMTTSHPSTTASPASIRSTQTDSTMDSSHTTGCAIGIHRGAIDNTTITTRPPREVITKVRDVLDSIGVCVQPESTFKFRCIRPSQSSSESQPSAEGFGPQSSLDITTNTIYASDPSRDPAGEVRFSVELTRLAGLNDTYSLDIRRLKGNLRSYQFLYETIRDRAQLTA</sequence>
<dbReference type="InterPro" id="IPR001772">
    <property type="entry name" value="KA1_dom"/>
</dbReference>
<feature type="domain" description="KA1" evidence="10">
    <location>
        <begin position="146"/>
        <end position="196"/>
    </location>
</feature>
<keyword evidence="2" id="KW-0723">Serine/threonine-protein kinase</keyword>
<dbReference type="Proteomes" id="UP000807342">
    <property type="component" value="Unassembled WGS sequence"/>
</dbReference>
<evidence type="ECO:0000256" key="2">
    <source>
        <dbReference type="ARBA" id="ARBA00022527"/>
    </source>
</evidence>
<organism evidence="11 12">
    <name type="scientific">Macrolepiota fuliginosa MF-IS2</name>
    <dbReference type="NCBI Taxonomy" id="1400762"/>
    <lineage>
        <taxon>Eukaryota</taxon>
        <taxon>Fungi</taxon>
        <taxon>Dikarya</taxon>
        <taxon>Basidiomycota</taxon>
        <taxon>Agaricomycotina</taxon>
        <taxon>Agaricomycetes</taxon>
        <taxon>Agaricomycetidae</taxon>
        <taxon>Agaricales</taxon>
        <taxon>Agaricineae</taxon>
        <taxon>Agaricaceae</taxon>
        <taxon>Macrolepiota</taxon>
    </lineage>
</organism>
<evidence type="ECO:0000256" key="1">
    <source>
        <dbReference type="ARBA" id="ARBA00012513"/>
    </source>
</evidence>
<comment type="catalytic activity">
    <reaction evidence="8">
        <text>L-seryl-[protein] + ATP = O-phospho-L-seryl-[protein] + ADP + H(+)</text>
        <dbReference type="Rhea" id="RHEA:17989"/>
        <dbReference type="Rhea" id="RHEA-COMP:9863"/>
        <dbReference type="Rhea" id="RHEA-COMP:11604"/>
        <dbReference type="ChEBI" id="CHEBI:15378"/>
        <dbReference type="ChEBI" id="CHEBI:29999"/>
        <dbReference type="ChEBI" id="CHEBI:30616"/>
        <dbReference type="ChEBI" id="CHEBI:83421"/>
        <dbReference type="ChEBI" id="CHEBI:456216"/>
        <dbReference type="EC" id="2.7.11.1"/>
    </reaction>
</comment>
<accession>A0A9P5XEX5</accession>
<evidence type="ECO:0000256" key="6">
    <source>
        <dbReference type="ARBA" id="ARBA00022840"/>
    </source>
</evidence>
<dbReference type="PROSITE" id="PS50032">
    <property type="entry name" value="KA1"/>
    <property type="match status" value="1"/>
</dbReference>
<feature type="compositionally biased region" description="Polar residues" evidence="9">
    <location>
        <begin position="13"/>
        <end position="26"/>
    </location>
</feature>
<evidence type="ECO:0000313" key="11">
    <source>
        <dbReference type="EMBL" id="KAF9449084.1"/>
    </source>
</evidence>
<dbReference type="Gene3D" id="3.30.310.80">
    <property type="entry name" value="Kinase associated domain 1, KA1"/>
    <property type="match status" value="1"/>
</dbReference>
<comment type="catalytic activity">
    <reaction evidence="7">
        <text>L-threonyl-[protein] + ATP = O-phospho-L-threonyl-[protein] + ADP + H(+)</text>
        <dbReference type="Rhea" id="RHEA:46608"/>
        <dbReference type="Rhea" id="RHEA-COMP:11060"/>
        <dbReference type="Rhea" id="RHEA-COMP:11605"/>
        <dbReference type="ChEBI" id="CHEBI:15378"/>
        <dbReference type="ChEBI" id="CHEBI:30013"/>
        <dbReference type="ChEBI" id="CHEBI:30616"/>
        <dbReference type="ChEBI" id="CHEBI:61977"/>
        <dbReference type="ChEBI" id="CHEBI:456216"/>
        <dbReference type="EC" id="2.7.11.1"/>
    </reaction>
</comment>
<evidence type="ECO:0000256" key="3">
    <source>
        <dbReference type="ARBA" id="ARBA00022679"/>
    </source>
</evidence>
<evidence type="ECO:0000256" key="7">
    <source>
        <dbReference type="ARBA" id="ARBA00047899"/>
    </source>
</evidence>
<evidence type="ECO:0000259" key="10">
    <source>
        <dbReference type="PROSITE" id="PS50032"/>
    </source>
</evidence>
<dbReference type="EC" id="2.7.11.1" evidence="1"/>
<evidence type="ECO:0000313" key="12">
    <source>
        <dbReference type="Proteomes" id="UP000807342"/>
    </source>
</evidence>
<gene>
    <name evidence="11" type="ORF">P691DRAFT_774931</name>
</gene>
<evidence type="ECO:0000256" key="9">
    <source>
        <dbReference type="SAM" id="MobiDB-lite"/>
    </source>
</evidence>
<protein>
    <recommendedName>
        <fullName evidence="1">non-specific serine/threonine protein kinase</fullName>
        <ecNumber evidence="1">2.7.11.1</ecNumber>
    </recommendedName>
</protein>
<evidence type="ECO:0000256" key="8">
    <source>
        <dbReference type="ARBA" id="ARBA00048679"/>
    </source>
</evidence>
<feature type="compositionally biased region" description="Polar residues" evidence="9">
    <location>
        <begin position="46"/>
        <end position="61"/>
    </location>
</feature>
<reference evidence="11" key="1">
    <citation type="submission" date="2020-11" db="EMBL/GenBank/DDBJ databases">
        <authorList>
            <consortium name="DOE Joint Genome Institute"/>
            <person name="Ahrendt S."/>
            <person name="Riley R."/>
            <person name="Andreopoulos W."/>
            <person name="Labutti K."/>
            <person name="Pangilinan J."/>
            <person name="Ruiz-Duenas F.J."/>
            <person name="Barrasa J.M."/>
            <person name="Sanchez-Garcia M."/>
            <person name="Camarero S."/>
            <person name="Miyauchi S."/>
            <person name="Serrano A."/>
            <person name="Linde D."/>
            <person name="Babiker R."/>
            <person name="Drula E."/>
            <person name="Ayuso-Fernandez I."/>
            <person name="Pacheco R."/>
            <person name="Padilla G."/>
            <person name="Ferreira P."/>
            <person name="Barriuso J."/>
            <person name="Kellner H."/>
            <person name="Castanera R."/>
            <person name="Alfaro M."/>
            <person name="Ramirez L."/>
            <person name="Pisabarro A.G."/>
            <person name="Kuo A."/>
            <person name="Tritt A."/>
            <person name="Lipzen A."/>
            <person name="He G."/>
            <person name="Yan M."/>
            <person name="Ng V."/>
            <person name="Cullen D."/>
            <person name="Martin F."/>
            <person name="Rosso M.-N."/>
            <person name="Henrissat B."/>
            <person name="Hibbett D."/>
            <person name="Martinez A.T."/>
            <person name="Grigoriev I.V."/>
        </authorList>
    </citation>
    <scope>NUCLEOTIDE SEQUENCE</scope>
    <source>
        <strain evidence="11">MF-IS2</strain>
    </source>
</reference>
<dbReference type="AlphaFoldDB" id="A0A9P5XEX5"/>
<feature type="region of interest" description="Disordered" evidence="9">
    <location>
        <begin position="112"/>
        <end position="134"/>
    </location>
</feature>
<dbReference type="EMBL" id="MU151141">
    <property type="protein sequence ID" value="KAF9449084.1"/>
    <property type="molecule type" value="Genomic_DNA"/>
</dbReference>
<feature type="compositionally biased region" description="Low complexity" evidence="9">
    <location>
        <begin position="113"/>
        <end position="123"/>
    </location>
</feature>
<dbReference type="Pfam" id="PF02149">
    <property type="entry name" value="KA1"/>
    <property type="match status" value="1"/>
</dbReference>
<keyword evidence="4" id="KW-0547">Nucleotide-binding</keyword>
<keyword evidence="5" id="KW-0418">Kinase</keyword>
<evidence type="ECO:0000256" key="4">
    <source>
        <dbReference type="ARBA" id="ARBA00022741"/>
    </source>
</evidence>
<comment type="caution">
    <text evidence="11">The sequence shown here is derived from an EMBL/GenBank/DDBJ whole genome shotgun (WGS) entry which is preliminary data.</text>
</comment>
<dbReference type="SUPFAM" id="SSF103243">
    <property type="entry name" value="KA1-like"/>
    <property type="match status" value="1"/>
</dbReference>
<name>A0A9P5XEX5_9AGAR</name>
<dbReference type="GO" id="GO:0004674">
    <property type="term" value="F:protein serine/threonine kinase activity"/>
    <property type="evidence" value="ECO:0007669"/>
    <property type="project" value="UniProtKB-KW"/>
</dbReference>
<proteinExistence type="predicted"/>
<keyword evidence="3" id="KW-0808">Transferase</keyword>